<evidence type="ECO:0000256" key="1">
    <source>
        <dbReference type="ARBA" id="ARBA00006800"/>
    </source>
</evidence>
<evidence type="ECO:0000313" key="6">
    <source>
        <dbReference type="Proteomes" id="UP001479436"/>
    </source>
</evidence>
<dbReference type="Pfam" id="PF08524">
    <property type="entry name" value="rRNA_processing"/>
    <property type="match status" value="1"/>
</dbReference>
<proteinExistence type="inferred from homology"/>
<feature type="coiled-coil region" evidence="3">
    <location>
        <begin position="146"/>
        <end position="173"/>
    </location>
</feature>
<dbReference type="Proteomes" id="UP001479436">
    <property type="component" value="Unassembled WGS sequence"/>
</dbReference>
<name>A0ABR2WXP1_9FUNG</name>
<keyword evidence="6" id="KW-1185">Reference proteome</keyword>
<feature type="region of interest" description="Disordered" evidence="4">
    <location>
        <begin position="75"/>
        <end position="137"/>
    </location>
</feature>
<dbReference type="PANTHER" id="PTHR15657:SF1">
    <property type="entry name" value="THYROID TRANSCRIPTION FACTOR 1-ASSOCIATED PROTEIN 26"/>
    <property type="match status" value="1"/>
</dbReference>
<evidence type="ECO:0000256" key="3">
    <source>
        <dbReference type="SAM" id="Coils"/>
    </source>
</evidence>
<feature type="compositionally biased region" description="Basic and acidic residues" evidence="4">
    <location>
        <begin position="86"/>
        <end position="96"/>
    </location>
</feature>
<comment type="similarity">
    <text evidence="1">Belongs to the FYV7 family.</text>
</comment>
<dbReference type="PANTHER" id="PTHR15657">
    <property type="entry name" value="THYROID TRANSCRIPTION FACTOR 1-ASSOCIATED PROTEIN 26"/>
    <property type="match status" value="1"/>
</dbReference>
<evidence type="ECO:0000256" key="2">
    <source>
        <dbReference type="ARBA" id="ARBA00018780"/>
    </source>
</evidence>
<evidence type="ECO:0000313" key="5">
    <source>
        <dbReference type="EMBL" id="KAK9766247.1"/>
    </source>
</evidence>
<sequence length="200" mass="23020">MKSGNQRGGPNNRRGSRGGFKSIGSRGRDRGAVYTDKVTKIKQKLIHNAKVKKEFYRTLKNEGVLETPDHLKSIFEEGGAEVEDSDISKYEKTRSDSEEETKSDDAQSTSKEKKTQGKPKSSSKPNPYKRAMADVERQEQERLAVIEAERKEREDALKKRQAYYRQRNNLKKKYTEKTSRGQPVMRGQINHLLDKIKKMN</sequence>
<accession>A0ABR2WXP1</accession>
<dbReference type="InterPro" id="IPR013730">
    <property type="entry name" value="Fyv7/TAP26"/>
</dbReference>
<gene>
    <name evidence="5" type="ORF">K7432_004814</name>
</gene>
<feature type="compositionally biased region" description="Low complexity" evidence="4">
    <location>
        <begin position="1"/>
        <end position="13"/>
    </location>
</feature>
<reference evidence="5 6" key="1">
    <citation type="submission" date="2023-04" db="EMBL/GenBank/DDBJ databases">
        <title>Genome of Basidiobolus ranarum AG-B5.</title>
        <authorList>
            <person name="Stajich J.E."/>
            <person name="Carter-House D."/>
            <person name="Gryganskyi A."/>
        </authorList>
    </citation>
    <scope>NUCLEOTIDE SEQUENCE [LARGE SCALE GENOMIC DNA]</scope>
    <source>
        <strain evidence="5 6">AG-B5</strain>
    </source>
</reference>
<protein>
    <recommendedName>
        <fullName evidence="2">rRNA-processing protein FYV7</fullName>
    </recommendedName>
</protein>
<keyword evidence="3" id="KW-0175">Coiled coil</keyword>
<comment type="caution">
    <text evidence="5">The sequence shown here is derived from an EMBL/GenBank/DDBJ whole genome shotgun (WGS) entry which is preliminary data.</text>
</comment>
<organism evidence="5 6">
    <name type="scientific">Basidiobolus ranarum</name>
    <dbReference type="NCBI Taxonomy" id="34480"/>
    <lineage>
        <taxon>Eukaryota</taxon>
        <taxon>Fungi</taxon>
        <taxon>Fungi incertae sedis</taxon>
        <taxon>Zoopagomycota</taxon>
        <taxon>Entomophthoromycotina</taxon>
        <taxon>Basidiobolomycetes</taxon>
        <taxon>Basidiobolales</taxon>
        <taxon>Basidiobolaceae</taxon>
        <taxon>Basidiobolus</taxon>
    </lineage>
</organism>
<evidence type="ECO:0000256" key="4">
    <source>
        <dbReference type="SAM" id="MobiDB-lite"/>
    </source>
</evidence>
<feature type="region of interest" description="Disordered" evidence="4">
    <location>
        <begin position="1"/>
        <end position="36"/>
    </location>
</feature>
<dbReference type="EMBL" id="JASJQH010000174">
    <property type="protein sequence ID" value="KAK9766247.1"/>
    <property type="molecule type" value="Genomic_DNA"/>
</dbReference>